<name>X1E8R0_9ZZZZ</name>
<dbReference type="EMBL" id="BART01035709">
    <property type="protein sequence ID" value="GAH16775.1"/>
    <property type="molecule type" value="Genomic_DNA"/>
</dbReference>
<evidence type="ECO:0000313" key="1">
    <source>
        <dbReference type="EMBL" id="GAH16775.1"/>
    </source>
</evidence>
<organism evidence="1">
    <name type="scientific">marine sediment metagenome</name>
    <dbReference type="NCBI Taxonomy" id="412755"/>
    <lineage>
        <taxon>unclassified sequences</taxon>
        <taxon>metagenomes</taxon>
        <taxon>ecological metagenomes</taxon>
    </lineage>
</organism>
<feature type="non-terminal residue" evidence="1">
    <location>
        <position position="1"/>
    </location>
</feature>
<gene>
    <name evidence="1" type="ORF">S01H4_60527</name>
</gene>
<proteinExistence type="predicted"/>
<sequence>GFLLKEGTIASVKNSEESALKLIKSVAKKTRLNLHYCPIILKDHYQLKNRYKRRARSIKVPYEVVNNAGLLIYAQIEGKEVSLKEFRDNVISKLNLPKGFFSFKESKINLPWYIPVYQKFVGELKKYELECYIIEGIPFRDKYFQITEKTPINLINIIKE</sequence>
<reference evidence="1" key="1">
    <citation type="journal article" date="2014" name="Front. Microbiol.">
        <title>High frequency of phylogenetically diverse reductive dehalogenase-homologous genes in deep subseafloor sedimentary metagenomes.</title>
        <authorList>
            <person name="Kawai M."/>
            <person name="Futagami T."/>
            <person name="Toyoda A."/>
            <person name="Takaki Y."/>
            <person name="Nishi S."/>
            <person name="Hori S."/>
            <person name="Arai W."/>
            <person name="Tsubouchi T."/>
            <person name="Morono Y."/>
            <person name="Uchiyama I."/>
            <person name="Ito T."/>
            <person name="Fujiyama A."/>
            <person name="Inagaki F."/>
            <person name="Takami H."/>
        </authorList>
    </citation>
    <scope>NUCLEOTIDE SEQUENCE</scope>
    <source>
        <strain evidence="1">Expedition CK06-06</strain>
    </source>
</reference>
<dbReference type="AlphaFoldDB" id="X1E8R0"/>
<accession>X1E8R0</accession>
<protein>
    <submittedName>
        <fullName evidence="1">Uncharacterized protein</fullName>
    </submittedName>
</protein>
<comment type="caution">
    <text evidence="1">The sequence shown here is derived from an EMBL/GenBank/DDBJ whole genome shotgun (WGS) entry which is preliminary data.</text>
</comment>